<proteinExistence type="predicted"/>
<accession>A0A8H5TWT0</accession>
<protein>
    <recommendedName>
        <fullName evidence="1">2EXR domain-containing protein</fullName>
    </recommendedName>
</protein>
<gene>
    <name evidence="2" type="ORF">FHETE_1942</name>
</gene>
<comment type="caution">
    <text evidence="2">The sequence shown here is derived from an EMBL/GenBank/DDBJ whole genome shotgun (WGS) entry which is preliminary data.</text>
</comment>
<dbReference type="PANTHER" id="PTHR35910:SF6">
    <property type="entry name" value="2EXR DOMAIN-CONTAINING PROTEIN"/>
    <property type="match status" value="1"/>
</dbReference>
<dbReference type="EMBL" id="JAAGWQ010000028">
    <property type="protein sequence ID" value="KAF5676935.1"/>
    <property type="molecule type" value="Genomic_DNA"/>
</dbReference>
<name>A0A8H5TWT0_FUSHE</name>
<evidence type="ECO:0000259" key="1">
    <source>
        <dbReference type="Pfam" id="PF20150"/>
    </source>
</evidence>
<feature type="domain" description="2EXR" evidence="1">
    <location>
        <begin position="64"/>
        <end position="151"/>
    </location>
</feature>
<evidence type="ECO:0000313" key="3">
    <source>
        <dbReference type="Proteomes" id="UP000567885"/>
    </source>
</evidence>
<dbReference type="InterPro" id="IPR045518">
    <property type="entry name" value="2EXR"/>
</dbReference>
<dbReference type="Pfam" id="PF20150">
    <property type="entry name" value="2EXR"/>
    <property type="match status" value="1"/>
</dbReference>
<organism evidence="2 3">
    <name type="scientific">Fusarium heterosporum</name>
    <dbReference type="NCBI Taxonomy" id="42747"/>
    <lineage>
        <taxon>Eukaryota</taxon>
        <taxon>Fungi</taxon>
        <taxon>Dikarya</taxon>
        <taxon>Ascomycota</taxon>
        <taxon>Pezizomycotina</taxon>
        <taxon>Sordariomycetes</taxon>
        <taxon>Hypocreomycetidae</taxon>
        <taxon>Hypocreales</taxon>
        <taxon>Nectriaceae</taxon>
        <taxon>Fusarium</taxon>
        <taxon>Fusarium heterosporum species complex</taxon>
    </lineage>
</organism>
<dbReference type="PANTHER" id="PTHR35910">
    <property type="entry name" value="2EXR DOMAIN-CONTAINING PROTEIN"/>
    <property type="match status" value="1"/>
</dbReference>
<dbReference type="AlphaFoldDB" id="A0A8H5TWT0"/>
<dbReference type="Proteomes" id="UP000567885">
    <property type="component" value="Unassembled WGS sequence"/>
</dbReference>
<evidence type="ECO:0000313" key="2">
    <source>
        <dbReference type="EMBL" id="KAF5676935.1"/>
    </source>
</evidence>
<keyword evidence="3" id="KW-1185">Reference proteome</keyword>
<dbReference type="OrthoDB" id="3561261at2759"/>
<sequence>MPPISKMSVSLQLAGIPAGNHKITVTGPDGTVVSHHEITFSPEVLQTAYYLPTCDIAATAPTTFSRFRYLPAEIRLEIWNLSLNEARVFWPNNDNMYDDRYTVANFSHKPPTVRQVCREARQVSQNRGTFSFGTESVITNGLWFDFFSDIIHDNGSFEGIVFAPLIHNARNVSIFWDEAMELKDAWKFKDFLMHHPKCQTIFFVVPVGVLDFKQDIKFFTIQEDEHVEGKKTWGSIRDRINRRWRREDWLKYLGVAEAQLPRIKAVEAMSLRKKT</sequence>
<reference evidence="2 3" key="1">
    <citation type="submission" date="2020-05" db="EMBL/GenBank/DDBJ databases">
        <title>Identification and distribution of gene clusters putatively required for synthesis of sphingolipid metabolism inhibitors in phylogenetically diverse species of the filamentous fungus Fusarium.</title>
        <authorList>
            <person name="Kim H.-S."/>
            <person name="Busman M."/>
            <person name="Brown D.W."/>
            <person name="Divon H."/>
            <person name="Uhlig S."/>
            <person name="Proctor R.H."/>
        </authorList>
    </citation>
    <scope>NUCLEOTIDE SEQUENCE [LARGE SCALE GENOMIC DNA]</scope>
    <source>
        <strain evidence="2 3">NRRL 20693</strain>
    </source>
</reference>